<reference evidence="4 5" key="1">
    <citation type="submission" date="2021-05" db="EMBL/GenBank/DDBJ databases">
        <title>Bacteria Genome sequencing.</title>
        <authorList>
            <person name="Takabe Y."/>
            <person name="Nakajima Y."/>
            <person name="Suzuki S."/>
            <person name="Shiozaki T."/>
        </authorList>
    </citation>
    <scope>NUCLEOTIDE SEQUENCE [LARGE SCALE GENOMIC DNA]</scope>
    <source>
        <strain evidence="4 5">AI_62</strain>
    </source>
</reference>
<comment type="caution">
    <text evidence="4">The sequence shown here is derived from an EMBL/GenBank/DDBJ whole genome shotgun (WGS) entry which is preliminary data.</text>
</comment>
<dbReference type="InterPro" id="IPR005545">
    <property type="entry name" value="YCII"/>
</dbReference>
<dbReference type="Pfam" id="PF03795">
    <property type="entry name" value="YCII"/>
    <property type="match status" value="1"/>
</dbReference>
<evidence type="ECO:0000256" key="2">
    <source>
        <dbReference type="SAM" id="MobiDB-lite"/>
    </source>
</evidence>
<dbReference type="EMBL" id="BPFH01000003">
    <property type="protein sequence ID" value="GIT95370.1"/>
    <property type="molecule type" value="Genomic_DNA"/>
</dbReference>
<accession>A0ABQ4NMA7</accession>
<dbReference type="PANTHER" id="PTHR37828">
    <property type="entry name" value="GSR2449 PROTEIN"/>
    <property type="match status" value="1"/>
</dbReference>
<sequence>MTASADPPKHHPAEPPMPPIPQGQTLFVVDLHYVVPLDTVETHIDAHVDWLEACYARGLFLASGAKVPRTGGVIIATAASKAELEGVLDQDPFKRAGVAEYRVTEFNPSMTAPGLKSET</sequence>
<dbReference type="PANTHER" id="PTHR37828:SF1">
    <property type="entry name" value="YCII-RELATED DOMAIN-CONTAINING PROTEIN"/>
    <property type="match status" value="1"/>
</dbReference>
<organism evidence="4 5">
    <name type="scientific">Jannaschia pagri</name>
    <dbReference type="NCBI Taxonomy" id="2829797"/>
    <lineage>
        <taxon>Bacteria</taxon>
        <taxon>Pseudomonadati</taxon>
        <taxon>Pseudomonadota</taxon>
        <taxon>Alphaproteobacteria</taxon>
        <taxon>Rhodobacterales</taxon>
        <taxon>Roseobacteraceae</taxon>
        <taxon>Jannaschia</taxon>
    </lineage>
</organism>
<dbReference type="SUPFAM" id="SSF54909">
    <property type="entry name" value="Dimeric alpha+beta barrel"/>
    <property type="match status" value="1"/>
</dbReference>
<feature type="domain" description="YCII-related" evidence="3">
    <location>
        <begin position="38"/>
        <end position="107"/>
    </location>
</feature>
<gene>
    <name evidence="4" type="primary">yciI</name>
    <name evidence="4" type="ORF">JANAI62_19930</name>
</gene>
<dbReference type="Gene3D" id="3.30.70.1060">
    <property type="entry name" value="Dimeric alpha+beta barrel"/>
    <property type="match status" value="1"/>
</dbReference>
<comment type="similarity">
    <text evidence="1">Belongs to the YciI family.</text>
</comment>
<protein>
    <recommendedName>
        <fullName evidence="3">YCII-related domain-containing protein</fullName>
    </recommendedName>
</protein>
<evidence type="ECO:0000256" key="1">
    <source>
        <dbReference type="ARBA" id="ARBA00007689"/>
    </source>
</evidence>
<evidence type="ECO:0000313" key="4">
    <source>
        <dbReference type="EMBL" id="GIT95370.1"/>
    </source>
</evidence>
<dbReference type="InterPro" id="IPR011008">
    <property type="entry name" value="Dimeric_a/b-barrel"/>
</dbReference>
<name>A0ABQ4NMA7_9RHOB</name>
<evidence type="ECO:0000259" key="3">
    <source>
        <dbReference type="Pfam" id="PF03795"/>
    </source>
</evidence>
<proteinExistence type="inferred from homology"/>
<evidence type="ECO:0000313" key="5">
    <source>
        <dbReference type="Proteomes" id="UP000786693"/>
    </source>
</evidence>
<dbReference type="Proteomes" id="UP000786693">
    <property type="component" value="Unassembled WGS sequence"/>
</dbReference>
<keyword evidence="5" id="KW-1185">Reference proteome</keyword>
<feature type="region of interest" description="Disordered" evidence="2">
    <location>
        <begin position="1"/>
        <end position="21"/>
    </location>
</feature>